<dbReference type="PANTHER" id="PTHR43512:SF4">
    <property type="entry name" value="TRANSLATION FACTOR GUF1 HOMOLOG, CHLOROPLASTIC"/>
    <property type="match status" value="1"/>
</dbReference>
<evidence type="ECO:0000313" key="8">
    <source>
        <dbReference type="EMBL" id="CAF4124796.1"/>
    </source>
</evidence>
<dbReference type="Proteomes" id="UP000663836">
    <property type="component" value="Unassembled WGS sequence"/>
</dbReference>
<dbReference type="PANTHER" id="PTHR43512">
    <property type="entry name" value="TRANSLATION FACTOR GUF1-RELATED"/>
    <property type="match status" value="1"/>
</dbReference>
<name>A0A815R4U0_9BILA</name>
<dbReference type="InterPro" id="IPR000640">
    <property type="entry name" value="EFG_V-like"/>
</dbReference>
<dbReference type="SUPFAM" id="SSF54980">
    <property type="entry name" value="EF-G C-terminal domain-like"/>
    <property type="match status" value="1"/>
</dbReference>
<evidence type="ECO:0000256" key="1">
    <source>
        <dbReference type="ARBA" id="ARBA00005454"/>
    </source>
</evidence>
<dbReference type="InterPro" id="IPR035654">
    <property type="entry name" value="LepA_IV"/>
</dbReference>
<evidence type="ECO:0000313" key="9">
    <source>
        <dbReference type="Proteomes" id="UP000663864"/>
    </source>
</evidence>
<keyword evidence="5" id="KW-0342">GTP-binding</keyword>
<dbReference type="Gene3D" id="3.30.70.240">
    <property type="match status" value="1"/>
</dbReference>
<dbReference type="InterPro" id="IPR006297">
    <property type="entry name" value="EF-4"/>
</dbReference>
<dbReference type="SMART" id="SM00838">
    <property type="entry name" value="EFG_C"/>
    <property type="match status" value="1"/>
</dbReference>
<dbReference type="Pfam" id="PF06421">
    <property type="entry name" value="LepA_C"/>
    <property type="match status" value="1"/>
</dbReference>
<comment type="similarity">
    <text evidence="1">Belongs to the TRAFAC class translation factor GTPase superfamily. Classic translation factor GTPase family. LepA subfamily.</text>
</comment>
<dbReference type="GO" id="GO:0006412">
    <property type="term" value="P:translation"/>
    <property type="evidence" value="ECO:0007669"/>
    <property type="project" value="UniProtKB-KW"/>
</dbReference>
<dbReference type="EMBL" id="CAJOBD010008953">
    <property type="protein sequence ID" value="CAF4124796.1"/>
    <property type="molecule type" value="Genomic_DNA"/>
</dbReference>
<dbReference type="InterPro" id="IPR013842">
    <property type="entry name" value="LepA_CTD"/>
</dbReference>
<dbReference type="Pfam" id="PF00679">
    <property type="entry name" value="EFG_C"/>
    <property type="match status" value="1"/>
</dbReference>
<reference evidence="7" key="1">
    <citation type="submission" date="2021-02" db="EMBL/GenBank/DDBJ databases">
        <authorList>
            <person name="Nowell W R."/>
        </authorList>
    </citation>
    <scope>NUCLEOTIDE SEQUENCE</scope>
</reference>
<organism evidence="7 9">
    <name type="scientific">Rotaria sordida</name>
    <dbReference type="NCBI Taxonomy" id="392033"/>
    <lineage>
        <taxon>Eukaryota</taxon>
        <taxon>Metazoa</taxon>
        <taxon>Spiralia</taxon>
        <taxon>Gnathifera</taxon>
        <taxon>Rotifera</taxon>
        <taxon>Eurotatoria</taxon>
        <taxon>Bdelloidea</taxon>
        <taxon>Philodinida</taxon>
        <taxon>Philodinidae</taxon>
        <taxon>Rotaria</taxon>
    </lineage>
</organism>
<dbReference type="AlphaFoldDB" id="A0A815R4U0"/>
<protein>
    <recommendedName>
        <fullName evidence="6">Elongation factor EFG domain-containing protein</fullName>
    </recommendedName>
</protein>
<evidence type="ECO:0000256" key="5">
    <source>
        <dbReference type="ARBA" id="ARBA00023134"/>
    </source>
</evidence>
<evidence type="ECO:0000256" key="3">
    <source>
        <dbReference type="ARBA" id="ARBA00022801"/>
    </source>
</evidence>
<dbReference type="Gene3D" id="3.30.70.2570">
    <property type="entry name" value="Elongation factor 4, C-terminal domain"/>
    <property type="match status" value="1"/>
</dbReference>
<feature type="domain" description="Elongation factor EFG" evidence="6">
    <location>
        <begin position="1"/>
        <end position="91"/>
    </location>
</feature>
<dbReference type="CDD" id="cd03709">
    <property type="entry name" value="lepA_C"/>
    <property type="match status" value="1"/>
</dbReference>
<dbReference type="InterPro" id="IPR035647">
    <property type="entry name" value="EFG_III/V"/>
</dbReference>
<dbReference type="GO" id="GO:0045727">
    <property type="term" value="P:positive regulation of translation"/>
    <property type="evidence" value="ECO:0007669"/>
    <property type="project" value="TreeGrafter"/>
</dbReference>
<evidence type="ECO:0000256" key="4">
    <source>
        <dbReference type="ARBA" id="ARBA00022917"/>
    </source>
</evidence>
<keyword evidence="3" id="KW-0378">Hydrolase</keyword>
<keyword evidence="2" id="KW-0547">Nucleotide-binding</keyword>
<sequence>MLEPWVKATIFVPDEFLGHVLALCTDKRGIQVELSYVAGRAMVIYKLPLNEIVFDFYDKLKSYTKGYASFDWEMDSYLGGDLVKLSILVNSEPVDALSTIVHRTRAEYRGRELCKRLSDLIPRQLFQIAIQAAIGSRIIARETVKAMRKDVLSKCYGGDITRKRKLLEKQKAGKKRMRNIGNVEIPQSAFIAALKIGDE</sequence>
<evidence type="ECO:0000256" key="2">
    <source>
        <dbReference type="ARBA" id="ARBA00022741"/>
    </source>
</evidence>
<dbReference type="Proteomes" id="UP000663864">
    <property type="component" value="Unassembled WGS sequence"/>
</dbReference>
<dbReference type="GO" id="GO:0016787">
    <property type="term" value="F:hydrolase activity"/>
    <property type="evidence" value="ECO:0007669"/>
    <property type="project" value="UniProtKB-KW"/>
</dbReference>
<dbReference type="FunFam" id="3.30.70.2570:FF:000001">
    <property type="entry name" value="Translation factor GUF1, mitochondrial"/>
    <property type="match status" value="1"/>
</dbReference>
<proteinExistence type="inferred from homology"/>
<evidence type="ECO:0000259" key="6">
    <source>
        <dbReference type="SMART" id="SM00838"/>
    </source>
</evidence>
<keyword evidence="4" id="KW-0648">Protein biosynthesis</keyword>
<gene>
    <name evidence="8" type="ORF">JBS370_LOCUS32796</name>
    <name evidence="7" type="ORF">ZHD862_LOCUS36111</name>
</gene>
<dbReference type="InterPro" id="IPR038363">
    <property type="entry name" value="LepA_C_sf"/>
</dbReference>
<dbReference type="EMBL" id="CAJNOT010005619">
    <property type="protein sequence ID" value="CAF1470545.1"/>
    <property type="molecule type" value="Genomic_DNA"/>
</dbReference>
<accession>A0A815R4U0</accession>
<dbReference type="GO" id="GO:0043022">
    <property type="term" value="F:ribosome binding"/>
    <property type="evidence" value="ECO:0007669"/>
    <property type="project" value="TreeGrafter"/>
</dbReference>
<comment type="caution">
    <text evidence="7">The sequence shown here is derived from an EMBL/GenBank/DDBJ whole genome shotgun (WGS) entry which is preliminary data.</text>
</comment>
<dbReference type="GO" id="GO:0005525">
    <property type="term" value="F:GTP binding"/>
    <property type="evidence" value="ECO:0007669"/>
    <property type="project" value="UniProtKB-KW"/>
</dbReference>
<evidence type="ECO:0000313" key="7">
    <source>
        <dbReference type="EMBL" id="CAF1470545.1"/>
    </source>
</evidence>